<evidence type="ECO:0008006" key="4">
    <source>
        <dbReference type="Google" id="ProtNLM"/>
    </source>
</evidence>
<dbReference type="Proteomes" id="UP001285441">
    <property type="component" value="Unassembled WGS sequence"/>
</dbReference>
<proteinExistence type="predicted"/>
<name>A0AAE0NHT1_9PEZI</name>
<feature type="chain" id="PRO_5042216454" description="Secreted protein" evidence="1">
    <location>
        <begin position="23"/>
        <end position="78"/>
    </location>
</feature>
<keyword evidence="1" id="KW-0732">Signal</keyword>
<evidence type="ECO:0000313" key="3">
    <source>
        <dbReference type="Proteomes" id="UP001285441"/>
    </source>
</evidence>
<evidence type="ECO:0000313" key="2">
    <source>
        <dbReference type="EMBL" id="KAK3381783.1"/>
    </source>
</evidence>
<comment type="caution">
    <text evidence="2">The sequence shown here is derived from an EMBL/GenBank/DDBJ whole genome shotgun (WGS) entry which is preliminary data.</text>
</comment>
<gene>
    <name evidence="2" type="ORF">B0H63DRAFT_476605</name>
</gene>
<reference evidence="2" key="2">
    <citation type="submission" date="2023-06" db="EMBL/GenBank/DDBJ databases">
        <authorList>
            <consortium name="Lawrence Berkeley National Laboratory"/>
            <person name="Haridas S."/>
            <person name="Hensen N."/>
            <person name="Bonometti L."/>
            <person name="Westerberg I."/>
            <person name="Brannstrom I.O."/>
            <person name="Guillou S."/>
            <person name="Cros-Aarteil S."/>
            <person name="Calhoun S."/>
            <person name="Kuo A."/>
            <person name="Mondo S."/>
            <person name="Pangilinan J."/>
            <person name="Riley R."/>
            <person name="LaButti K."/>
            <person name="Andreopoulos B."/>
            <person name="Lipzen A."/>
            <person name="Chen C."/>
            <person name="Yanf M."/>
            <person name="Daum C."/>
            <person name="Ng V."/>
            <person name="Clum A."/>
            <person name="Steindorff A."/>
            <person name="Ohm R."/>
            <person name="Martin F."/>
            <person name="Silar P."/>
            <person name="Natvig D."/>
            <person name="Lalanne C."/>
            <person name="Gautier V."/>
            <person name="Ament-velasquez S.L."/>
            <person name="Kruys A."/>
            <person name="Hutchinson M.I."/>
            <person name="Powell A.J."/>
            <person name="Barry K."/>
            <person name="Miller A.N."/>
            <person name="Grigoriev I.V."/>
            <person name="Debuchy R."/>
            <person name="Gladieux P."/>
            <person name="Thoren M.H."/>
            <person name="Johannesson H."/>
        </authorList>
    </citation>
    <scope>NUCLEOTIDE SEQUENCE</scope>
    <source>
        <strain evidence="2">CBS 232.78</strain>
    </source>
</reference>
<accession>A0AAE0NHT1</accession>
<sequence>MTSLFICLLLLCIILSSWGALARFHAPLRTTNARHVGSTAAERVYQAIEANCSSDTFRCQPVLSTTVSLQRHERVIIG</sequence>
<feature type="signal peptide" evidence="1">
    <location>
        <begin position="1"/>
        <end position="22"/>
    </location>
</feature>
<evidence type="ECO:0000256" key="1">
    <source>
        <dbReference type="SAM" id="SignalP"/>
    </source>
</evidence>
<reference evidence="2" key="1">
    <citation type="journal article" date="2023" name="Mol. Phylogenet. Evol.">
        <title>Genome-scale phylogeny and comparative genomics of the fungal order Sordariales.</title>
        <authorList>
            <person name="Hensen N."/>
            <person name="Bonometti L."/>
            <person name="Westerberg I."/>
            <person name="Brannstrom I.O."/>
            <person name="Guillou S."/>
            <person name="Cros-Aarteil S."/>
            <person name="Calhoun S."/>
            <person name="Haridas S."/>
            <person name="Kuo A."/>
            <person name="Mondo S."/>
            <person name="Pangilinan J."/>
            <person name="Riley R."/>
            <person name="LaButti K."/>
            <person name="Andreopoulos B."/>
            <person name="Lipzen A."/>
            <person name="Chen C."/>
            <person name="Yan M."/>
            <person name="Daum C."/>
            <person name="Ng V."/>
            <person name="Clum A."/>
            <person name="Steindorff A."/>
            <person name="Ohm R.A."/>
            <person name="Martin F."/>
            <person name="Silar P."/>
            <person name="Natvig D.O."/>
            <person name="Lalanne C."/>
            <person name="Gautier V."/>
            <person name="Ament-Velasquez S.L."/>
            <person name="Kruys A."/>
            <person name="Hutchinson M.I."/>
            <person name="Powell A.J."/>
            <person name="Barry K."/>
            <person name="Miller A.N."/>
            <person name="Grigoriev I.V."/>
            <person name="Debuchy R."/>
            <person name="Gladieux P."/>
            <person name="Hiltunen Thoren M."/>
            <person name="Johannesson H."/>
        </authorList>
    </citation>
    <scope>NUCLEOTIDE SEQUENCE</scope>
    <source>
        <strain evidence="2">CBS 232.78</strain>
    </source>
</reference>
<organism evidence="2 3">
    <name type="scientific">Podospora didyma</name>
    <dbReference type="NCBI Taxonomy" id="330526"/>
    <lineage>
        <taxon>Eukaryota</taxon>
        <taxon>Fungi</taxon>
        <taxon>Dikarya</taxon>
        <taxon>Ascomycota</taxon>
        <taxon>Pezizomycotina</taxon>
        <taxon>Sordariomycetes</taxon>
        <taxon>Sordariomycetidae</taxon>
        <taxon>Sordariales</taxon>
        <taxon>Podosporaceae</taxon>
        <taxon>Podospora</taxon>
    </lineage>
</organism>
<protein>
    <recommendedName>
        <fullName evidence="4">Secreted protein</fullName>
    </recommendedName>
</protein>
<dbReference type="EMBL" id="JAULSW010000005">
    <property type="protein sequence ID" value="KAK3381783.1"/>
    <property type="molecule type" value="Genomic_DNA"/>
</dbReference>
<dbReference type="AlphaFoldDB" id="A0AAE0NHT1"/>
<keyword evidence="3" id="KW-1185">Reference proteome</keyword>